<evidence type="ECO:0000313" key="11">
    <source>
        <dbReference type="Proteomes" id="UP000694865"/>
    </source>
</evidence>
<keyword evidence="4" id="KW-0808">Transferase</keyword>
<organism evidence="11 12">
    <name type="scientific">Saccoglossus kowalevskii</name>
    <name type="common">Acorn worm</name>
    <dbReference type="NCBI Taxonomy" id="10224"/>
    <lineage>
        <taxon>Eukaryota</taxon>
        <taxon>Metazoa</taxon>
        <taxon>Hemichordata</taxon>
        <taxon>Enteropneusta</taxon>
        <taxon>Harrimaniidae</taxon>
        <taxon>Saccoglossus</taxon>
    </lineage>
</organism>
<sequence>MARRRIHQVYDCFIILIVAVVYVTLMSFYTINIGSYSRPRYPLEVGQPRPVNGRHVFDFPDLSAFTMPKTALCNQGEGMHLLVAVSSFLQNIEQRLAIRKTWGQAIGKYGAVIFMIEQSNDHINIDDIIEESVTYHDIILLNLLDGIGNTTLKIISMFQWITMYCRNAQYILKVDDSTLVLPHNLWPYMAQLPFNNVAAGRVFVNTKHNRQTASKWFVSSEQWNKTTYPPYIDSTSCLFSSDVVIRIAEEAVKIEPFQFEDVFIGIV</sequence>
<dbReference type="PANTHER" id="PTHR11214:SF3">
    <property type="entry name" value="BETA-1,3-GALACTOSYLTRANSFERASE 6"/>
    <property type="match status" value="1"/>
</dbReference>
<keyword evidence="8 10" id="KW-0333">Golgi apparatus</keyword>
<evidence type="ECO:0000256" key="8">
    <source>
        <dbReference type="ARBA" id="ARBA00023034"/>
    </source>
</evidence>
<proteinExistence type="inferred from homology"/>
<comment type="similarity">
    <text evidence="2 10">Belongs to the glycosyltransferase 31 family.</text>
</comment>
<name>A0ABM0N0S9_SACKO</name>
<dbReference type="GeneID" id="102807352"/>
<dbReference type="Proteomes" id="UP000694865">
    <property type="component" value="Unplaced"/>
</dbReference>
<keyword evidence="7 10" id="KW-1133">Transmembrane helix</keyword>
<feature type="transmembrane region" description="Helical" evidence="10">
    <location>
        <begin position="12"/>
        <end position="31"/>
    </location>
</feature>
<evidence type="ECO:0000256" key="2">
    <source>
        <dbReference type="ARBA" id="ARBA00008661"/>
    </source>
</evidence>
<dbReference type="PANTHER" id="PTHR11214">
    <property type="entry name" value="BETA-1,3-N-ACETYLGLUCOSAMINYLTRANSFERASE"/>
    <property type="match status" value="1"/>
</dbReference>
<comment type="subcellular location">
    <subcellularLocation>
        <location evidence="1 10">Golgi apparatus membrane</location>
        <topology evidence="1 10">Single-pass type II membrane protein</topology>
    </subcellularLocation>
</comment>
<evidence type="ECO:0000256" key="6">
    <source>
        <dbReference type="ARBA" id="ARBA00022968"/>
    </source>
</evidence>
<evidence type="ECO:0000256" key="3">
    <source>
        <dbReference type="ARBA" id="ARBA00022676"/>
    </source>
</evidence>
<dbReference type="Pfam" id="PF01762">
    <property type="entry name" value="Galactosyl_T"/>
    <property type="match status" value="1"/>
</dbReference>
<accession>A0ABM0N0S9</accession>
<dbReference type="Gene3D" id="3.90.550.50">
    <property type="match status" value="1"/>
</dbReference>
<gene>
    <name evidence="12" type="primary">LOC102807352</name>
</gene>
<evidence type="ECO:0000256" key="4">
    <source>
        <dbReference type="ARBA" id="ARBA00022679"/>
    </source>
</evidence>
<evidence type="ECO:0000256" key="5">
    <source>
        <dbReference type="ARBA" id="ARBA00022692"/>
    </source>
</evidence>
<evidence type="ECO:0000256" key="1">
    <source>
        <dbReference type="ARBA" id="ARBA00004323"/>
    </source>
</evidence>
<protein>
    <recommendedName>
        <fullName evidence="10">Hexosyltransferase</fullName>
        <ecNumber evidence="10">2.4.1.-</ecNumber>
    </recommendedName>
</protein>
<keyword evidence="11" id="KW-1185">Reference proteome</keyword>
<keyword evidence="9 10" id="KW-0472">Membrane</keyword>
<dbReference type="InterPro" id="IPR002659">
    <property type="entry name" value="Glyco_trans_31"/>
</dbReference>
<dbReference type="EC" id="2.4.1.-" evidence="10"/>
<evidence type="ECO:0000256" key="7">
    <source>
        <dbReference type="ARBA" id="ARBA00022989"/>
    </source>
</evidence>
<evidence type="ECO:0000313" key="12">
    <source>
        <dbReference type="RefSeq" id="XP_006825870.1"/>
    </source>
</evidence>
<evidence type="ECO:0000256" key="10">
    <source>
        <dbReference type="RuleBase" id="RU363063"/>
    </source>
</evidence>
<keyword evidence="3 10" id="KW-0328">Glycosyltransferase</keyword>
<keyword evidence="5 10" id="KW-0812">Transmembrane</keyword>
<dbReference type="RefSeq" id="XP_006825870.1">
    <property type="nucleotide sequence ID" value="XM_006825807.1"/>
</dbReference>
<reference evidence="12" key="1">
    <citation type="submission" date="2025-08" db="UniProtKB">
        <authorList>
            <consortium name="RefSeq"/>
        </authorList>
    </citation>
    <scope>IDENTIFICATION</scope>
    <source>
        <tissue evidence="12">Testes</tissue>
    </source>
</reference>
<keyword evidence="6 10" id="KW-0735">Signal-anchor</keyword>
<evidence type="ECO:0000256" key="9">
    <source>
        <dbReference type="ARBA" id="ARBA00023136"/>
    </source>
</evidence>